<dbReference type="GO" id="GO:0004386">
    <property type="term" value="F:helicase activity"/>
    <property type="evidence" value="ECO:0007669"/>
    <property type="project" value="UniProtKB-KW"/>
</dbReference>
<feature type="compositionally biased region" description="Low complexity" evidence="1">
    <location>
        <begin position="68"/>
        <end position="78"/>
    </location>
</feature>
<evidence type="ECO:0000313" key="3">
    <source>
        <dbReference type="EMBL" id="KAK3927243.1"/>
    </source>
</evidence>
<accession>A0AAE1LPH9</accession>
<organism evidence="3 4">
    <name type="scientific">Frankliniella fusca</name>
    <dbReference type="NCBI Taxonomy" id="407009"/>
    <lineage>
        <taxon>Eukaryota</taxon>
        <taxon>Metazoa</taxon>
        <taxon>Ecdysozoa</taxon>
        <taxon>Arthropoda</taxon>
        <taxon>Hexapoda</taxon>
        <taxon>Insecta</taxon>
        <taxon>Pterygota</taxon>
        <taxon>Neoptera</taxon>
        <taxon>Paraneoptera</taxon>
        <taxon>Thysanoptera</taxon>
        <taxon>Terebrantia</taxon>
        <taxon>Thripoidea</taxon>
        <taxon>Thripidae</taxon>
        <taxon>Frankliniella</taxon>
    </lineage>
</organism>
<dbReference type="Proteomes" id="UP001219518">
    <property type="component" value="Unassembled WGS sequence"/>
</dbReference>
<feature type="chain" id="PRO_5041989543" evidence="2">
    <location>
        <begin position="36"/>
        <end position="138"/>
    </location>
</feature>
<feature type="compositionally biased region" description="Gly residues" evidence="1">
    <location>
        <begin position="108"/>
        <end position="120"/>
    </location>
</feature>
<keyword evidence="2" id="KW-0732">Signal</keyword>
<dbReference type="AlphaFoldDB" id="A0AAE1LPH9"/>
<protein>
    <submittedName>
        <fullName evidence="3">Antiviral helicase SKI2</fullName>
    </submittedName>
</protein>
<keyword evidence="3" id="KW-0378">Hydrolase</keyword>
<feature type="region of interest" description="Disordered" evidence="1">
    <location>
        <begin position="63"/>
        <end position="138"/>
    </location>
</feature>
<feature type="compositionally biased region" description="Low complexity" evidence="1">
    <location>
        <begin position="86"/>
        <end position="99"/>
    </location>
</feature>
<keyword evidence="3" id="KW-0067">ATP-binding</keyword>
<proteinExistence type="predicted"/>
<feature type="signal peptide" evidence="2">
    <location>
        <begin position="1"/>
        <end position="35"/>
    </location>
</feature>
<evidence type="ECO:0000256" key="1">
    <source>
        <dbReference type="SAM" id="MobiDB-lite"/>
    </source>
</evidence>
<comment type="caution">
    <text evidence="3">The sequence shown here is derived from an EMBL/GenBank/DDBJ whole genome shotgun (WGS) entry which is preliminary data.</text>
</comment>
<gene>
    <name evidence="3" type="ORF">KUF71_002790</name>
</gene>
<keyword evidence="3" id="KW-0347">Helicase</keyword>
<evidence type="ECO:0000256" key="2">
    <source>
        <dbReference type="SAM" id="SignalP"/>
    </source>
</evidence>
<keyword evidence="4" id="KW-1185">Reference proteome</keyword>
<feature type="compositionally biased region" description="Polar residues" evidence="1">
    <location>
        <begin position="128"/>
        <end position="138"/>
    </location>
</feature>
<sequence>MRKSRTNSVIFFFTMIKEVLLVAAALLAVLSFSHGQPISSGGGGITHDVRRRGIFTGCMRCLKGNSESGSRSSSSSGGSSAGGSPGPAAAPTKKAGTSSFNRLPSIRGGAGGAGGVGGTSGRQPLKDITNTYQHIHRQ</sequence>
<reference evidence="3" key="1">
    <citation type="submission" date="2021-07" db="EMBL/GenBank/DDBJ databases">
        <authorList>
            <person name="Catto M.A."/>
            <person name="Jacobson A."/>
            <person name="Kennedy G."/>
            <person name="Labadie P."/>
            <person name="Hunt B.G."/>
            <person name="Srinivasan R."/>
        </authorList>
    </citation>
    <scope>NUCLEOTIDE SEQUENCE</scope>
    <source>
        <strain evidence="3">PL_HMW_Pooled</strain>
        <tissue evidence="3">Head</tissue>
    </source>
</reference>
<keyword evidence="3" id="KW-0547">Nucleotide-binding</keyword>
<dbReference type="EMBL" id="JAHWGI010001284">
    <property type="protein sequence ID" value="KAK3927243.1"/>
    <property type="molecule type" value="Genomic_DNA"/>
</dbReference>
<evidence type="ECO:0000313" key="4">
    <source>
        <dbReference type="Proteomes" id="UP001219518"/>
    </source>
</evidence>
<name>A0AAE1LPH9_9NEOP</name>
<reference evidence="3" key="2">
    <citation type="journal article" date="2023" name="BMC Genomics">
        <title>Pest status, molecular evolution, and epigenetic factors derived from the genome assembly of Frankliniella fusca, a thysanopteran phytovirus vector.</title>
        <authorList>
            <person name="Catto M.A."/>
            <person name="Labadie P.E."/>
            <person name="Jacobson A.L."/>
            <person name="Kennedy G.G."/>
            <person name="Srinivasan R."/>
            <person name="Hunt B.G."/>
        </authorList>
    </citation>
    <scope>NUCLEOTIDE SEQUENCE</scope>
    <source>
        <strain evidence="3">PL_HMW_Pooled</strain>
    </source>
</reference>